<comment type="caution">
    <text evidence="5">The sequence shown here is derived from an EMBL/GenBank/DDBJ whole genome shotgun (WGS) entry which is preliminary data.</text>
</comment>
<dbReference type="InterPro" id="IPR019363">
    <property type="entry name" value="LDAH"/>
</dbReference>
<evidence type="ECO:0000256" key="3">
    <source>
        <dbReference type="ARBA" id="ARBA00022677"/>
    </source>
</evidence>
<evidence type="ECO:0008006" key="6">
    <source>
        <dbReference type="Google" id="ProtNLM"/>
    </source>
</evidence>
<dbReference type="Gene3D" id="3.40.50.1820">
    <property type="entry name" value="alpha/beta hydrolase"/>
    <property type="match status" value="1"/>
</dbReference>
<evidence type="ECO:0000256" key="1">
    <source>
        <dbReference type="ARBA" id="ARBA00004502"/>
    </source>
</evidence>
<dbReference type="PANTHER" id="PTHR13390:SF0">
    <property type="entry name" value="LIPID DROPLET-ASSOCIATED HYDROLASE"/>
    <property type="match status" value="1"/>
</dbReference>
<dbReference type="GO" id="GO:0019915">
    <property type="term" value="P:lipid storage"/>
    <property type="evidence" value="ECO:0007669"/>
    <property type="project" value="InterPro"/>
</dbReference>
<dbReference type="Pfam" id="PF10230">
    <property type="entry name" value="LIDHydrolase"/>
    <property type="match status" value="1"/>
</dbReference>
<dbReference type="PANTHER" id="PTHR13390">
    <property type="entry name" value="LIPASE"/>
    <property type="match status" value="1"/>
</dbReference>
<dbReference type="GO" id="GO:0016298">
    <property type="term" value="F:lipase activity"/>
    <property type="evidence" value="ECO:0007669"/>
    <property type="project" value="InterPro"/>
</dbReference>
<protein>
    <recommendedName>
        <fullName evidence="6">Lipid droplet-associated hydrolase</fullName>
    </recommendedName>
</protein>
<sequence length="310" mass="34866">MVAAQLPPFLAPFTPKYSLNLPSVCQNAYFTHRGNLGSSQALWWTPRDQHCQPNAVLLFIPGNPGLVDFYIPFLSTIHENYTHLNLGILAHSHLDHYAGLERKPEGRYSQGEFLSIQVQSTIEVLDAILSYYTPSTKIILVGHSVGSWIISQILKERKDYIKAVFLLFPTLSNIANTPNGKLLHPIFAPLSRHILSSFSFLIGFLPRSLLSALYSSWPEQQLRVLQNFLSSKTTIFSALTMGAEEMSTIKQLEAHILKENKEKIYAYYAQQDDWVGEERQVIFNLLDPDCQSSQVVQGSAGVPHAFCISE</sequence>
<evidence type="ECO:0000313" key="5">
    <source>
        <dbReference type="EMBL" id="KAG5173999.1"/>
    </source>
</evidence>
<dbReference type="InterPro" id="IPR029058">
    <property type="entry name" value="AB_hydrolase_fold"/>
</dbReference>
<keyword evidence="3" id="KW-0551">Lipid droplet</keyword>
<gene>
    <name evidence="5" type="ORF">JR316_000657</name>
</gene>
<comment type="subcellular location">
    <subcellularLocation>
        <location evidence="1">Lipid droplet</location>
    </subcellularLocation>
</comment>
<dbReference type="AlphaFoldDB" id="A0A8H7YAS9"/>
<organism evidence="5">
    <name type="scientific">Psilocybe cubensis</name>
    <name type="common">Psychedelic mushroom</name>
    <name type="synonym">Stropharia cubensis</name>
    <dbReference type="NCBI Taxonomy" id="181762"/>
    <lineage>
        <taxon>Eukaryota</taxon>
        <taxon>Fungi</taxon>
        <taxon>Dikarya</taxon>
        <taxon>Basidiomycota</taxon>
        <taxon>Agaricomycotina</taxon>
        <taxon>Agaricomycetes</taxon>
        <taxon>Agaricomycetidae</taxon>
        <taxon>Agaricales</taxon>
        <taxon>Agaricineae</taxon>
        <taxon>Strophariaceae</taxon>
        <taxon>Psilocybe</taxon>
    </lineage>
</organism>
<dbReference type="EMBL" id="JAFIQS010000001">
    <property type="protein sequence ID" value="KAG5173999.1"/>
    <property type="molecule type" value="Genomic_DNA"/>
</dbReference>
<dbReference type="GO" id="GO:0005811">
    <property type="term" value="C:lipid droplet"/>
    <property type="evidence" value="ECO:0007669"/>
    <property type="project" value="UniProtKB-SubCell"/>
</dbReference>
<keyword evidence="4" id="KW-0378">Hydrolase</keyword>
<evidence type="ECO:0000256" key="2">
    <source>
        <dbReference type="ARBA" id="ARBA00008300"/>
    </source>
</evidence>
<proteinExistence type="inferred from homology"/>
<comment type="similarity">
    <text evidence="2">Belongs to the AB hydrolase superfamily. LDAH family.</text>
</comment>
<name>A0A8H7YAS9_PSICU</name>
<dbReference type="SUPFAM" id="SSF53474">
    <property type="entry name" value="alpha/beta-Hydrolases"/>
    <property type="match status" value="1"/>
</dbReference>
<reference evidence="5" key="1">
    <citation type="submission" date="2021-02" db="EMBL/GenBank/DDBJ databases">
        <title>Psilocybe cubensis genome.</title>
        <authorList>
            <person name="Mckernan K.J."/>
            <person name="Crawford S."/>
            <person name="Trippe A."/>
            <person name="Kane L.T."/>
            <person name="Mclaughlin S."/>
        </authorList>
    </citation>
    <scope>NUCLEOTIDE SEQUENCE [LARGE SCALE GENOMIC DNA]</scope>
    <source>
        <strain evidence="5">MGC-MH-2018</strain>
    </source>
</reference>
<evidence type="ECO:0000256" key="4">
    <source>
        <dbReference type="ARBA" id="ARBA00022801"/>
    </source>
</evidence>
<accession>A0A8H7YAS9</accession>